<dbReference type="EMBL" id="MN739352">
    <property type="protein sequence ID" value="QHS99977.1"/>
    <property type="molecule type" value="Genomic_DNA"/>
</dbReference>
<dbReference type="Pfam" id="PF26128">
    <property type="entry name" value="Gad2"/>
    <property type="match status" value="1"/>
</dbReference>
<evidence type="ECO:0000313" key="1">
    <source>
        <dbReference type="EMBL" id="QHS99977.1"/>
    </source>
</evidence>
<accession>A0A6C0C5W0</accession>
<sequence length="332" mass="39434">MINKCFLCKNIYLLHQMQTVPFDVYNCIVGYLEPLSSHFLSQTCKSFFSVYPKYIFGKINKRLMKVFGDQLFALKKMMQETGCVISGSFIIQCLIDESWEYSDIDFFIHMHNNKNYESLVTDFLGYQWLNYNPDETYHSIKNNMIKKVKTYEHITNIYRIQFVSVDTSNICAFVNETFDFDICKNIYYHDGRDNLHVNNFDNILLKETNFRFPTIYGFEAAISRHHKYTRRGIKFKNRITLDHIVPIKLDQKQTEMVMQYGFTDFEWDSVYQLSGDINVIEKYNKIYSSIRGDCNGDMCVINFLKAQMKHVHLCVYFIVEQCAIEFAILYKK</sequence>
<organism evidence="1">
    <name type="scientific">viral metagenome</name>
    <dbReference type="NCBI Taxonomy" id="1070528"/>
    <lineage>
        <taxon>unclassified sequences</taxon>
        <taxon>metagenomes</taxon>
        <taxon>organismal metagenomes</taxon>
    </lineage>
</organism>
<protein>
    <recommendedName>
        <fullName evidence="2">F-box domain-containing protein</fullName>
    </recommendedName>
</protein>
<dbReference type="AlphaFoldDB" id="A0A6C0C5W0"/>
<evidence type="ECO:0008006" key="2">
    <source>
        <dbReference type="Google" id="ProtNLM"/>
    </source>
</evidence>
<reference evidence="1" key="1">
    <citation type="journal article" date="2020" name="Nature">
        <title>Giant virus diversity and host interactions through global metagenomics.</title>
        <authorList>
            <person name="Schulz F."/>
            <person name="Roux S."/>
            <person name="Paez-Espino D."/>
            <person name="Jungbluth S."/>
            <person name="Walsh D.A."/>
            <person name="Denef V.J."/>
            <person name="McMahon K.D."/>
            <person name="Konstantinidis K.T."/>
            <person name="Eloe-Fadrosh E.A."/>
            <person name="Kyrpides N.C."/>
            <person name="Woyke T."/>
        </authorList>
    </citation>
    <scope>NUCLEOTIDE SEQUENCE</scope>
    <source>
        <strain evidence="1">GVMAG-M-3300020192-26</strain>
    </source>
</reference>
<proteinExistence type="predicted"/>
<name>A0A6C0C5W0_9ZZZZ</name>